<proteinExistence type="predicted"/>
<reference evidence="2 3" key="1">
    <citation type="submission" date="2024-04" db="EMBL/GenBank/DDBJ databases">
        <title>The reference genome of an endangered Asteraceae, Deinandra increscens subsp. villosa, native to the Central Coast of California.</title>
        <authorList>
            <person name="Guilliams M."/>
            <person name="Hasenstab-Lehman K."/>
            <person name="Meyer R."/>
            <person name="Mcevoy S."/>
        </authorList>
    </citation>
    <scope>NUCLEOTIDE SEQUENCE [LARGE SCALE GENOMIC DNA]</scope>
    <source>
        <tissue evidence="2">Leaf</tissue>
    </source>
</reference>
<feature type="region of interest" description="Disordered" evidence="1">
    <location>
        <begin position="291"/>
        <end position="320"/>
    </location>
</feature>
<feature type="region of interest" description="Disordered" evidence="1">
    <location>
        <begin position="234"/>
        <end position="261"/>
    </location>
</feature>
<dbReference type="AlphaFoldDB" id="A0AAP0GTD5"/>
<evidence type="ECO:0000313" key="3">
    <source>
        <dbReference type="Proteomes" id="UP001408789"/>
    </source>
</evidence>
<feature type="compositionally biased region" description="Pro residues" evidence="1">
    <location>
        <begin position="308"/>
        <end position="320"/>
    </location>
</feature>
<comment type="caution">
    <text evidence="2">The sequence shown here is derived from an EMBL/GenBank/DDBJ whole genome shotgun (WGS) entry which is preliminary data.</text>
</comment>
<organism evidence="2 3">
    <name type="scientific">Deinandra increscens subsp. villosa</name>
    <dbReference type="NCBI Taxonomy" id="3103831"/>
    <lineage>
        <taxon>Eukaryota</taxon>
        <taxon>Viridiplantae</taxon>
        <taxon>Streptophyta</taxon>
        <taxon>Embryophyta</taxon>
        <taxon>Tracheophyta</taxon>
        <taxon>Spermatophyta</taxon>
        <taxon>Magnoliopsida</taxon>
        <taxon>eudicotyledons</taxon>
        <taxon>Gunneridae</taxon>
        <taxon>Pentapetalae</taxon>
        <taxon>asterids</taxon>
        <taxon>campanulids</taxon>
        <taxon>Asterales</taxon>
        <taxon>Asteraceae</taxon>
        <taxon>Asteroideae</taxon>
        <taxon>Heliantheae alliance</taxon>
        <taxon>Madieae</taxon>
        <taxon>Madiinae</taxon>
        <taxon>Deinandra</taxon>
    </lineage>
</organism>
<dbReference type="EMBL" id="JBCNJP010000019">
    <property type="protein sequence ID" value="KAK9062623.1"/>
    <property type="molecule type" value="Genomic_DNA"/>
</dbReference>
<dbReference type="Proteomes" id="UP001408789">
    <property type="component" value="Unassembled WGS sequence"/>
</dbReference>
<feature type="region of interest" description="Disordered" evidence="1">
    <location>
        <begin position="189"/>
        <end position="209"/>
    </location>
</feature>
<evidence type="ECO:0000256" key="1">
    <source>
        <dbReference type="SAM" id="MobiDB-lite"/>
    </source>
</evidence>
<name>A0AAP0GTD5_9ASTR</name>
<feature type="region of interest" description="Disordered" evidence="1">
    <location>
        <begin position="29"/>
        <end position="60"/>
    </location>
</feature>
<gene>
    <name evidence="2" type="ORF">SSX86_019811</name>
</gene>
<accession>A0AAP0GTD5</accession>
<feature type="compositionally biased region" description="Pro residues" evidence="1">
    <location>
        <begin position="246"/>
        <end position="255"/>
    </location>
</feature>
<sequence length="491" mass="54354">MDPSKNAISFWNKKNLKQREVLEIKKGGFGKGRFKASGGDQDDGNLADKSPTDSMAKQSPGTYPYPLSKFILSHVIHHFFIPHCIADQDVNKGPEVTDNDNANFYHMAKSSDENQEDAYDPSNDHEITQLDDDEHVHGVAEDQNKTALLADLLPTFDVNPQPSYVTATHLHVDLNSSLLFNGKLSVAPNKGDTMSPDHQLKNSPKSNGVTIPADPQFKTPSQYNDIAGNIIEHSPMEGNLTNKPPNSNPPSPKPISKPKIVLHPDETPKWTLGMTQMFEESSSQINEGSIIPINHDDFPKVSTGTPPNANPAPNDPYPPPPPQFSVDLMSPTCEKPIQVPFSDEEIIITHSSPNHPLQAIPICFAPSAEKLEETLKKLDSLRVNPIRNKTLSSVLKSPWLDRAVNIDLVPTKEEKKIWDILFNYQTTAKFKPLRKTLPCDPPLSYPSTPHTTPGCSELVFYSLSNVEACKGVMQTLMFDVPVNIVVIEAWE</sequence>
<evidence type="ECO:0000313" key="2">
    <source>
        <dbReference type="EMBL" id="KAK9062623.1"/>
    </source>
</evidence>
<protein>
    <submittedName>
        <fullName evidence="2">Uncharacterized protein</fullName>
    </submittedName>
</protein>
<keyword evidence="3" id="KW-1185">Reference proteome</keyword>